<dbReference type="RefSeq" id="WP_185665531.1">
    <property type="nucleotide sequence ID" value="NZ_JACLAW010000016.1"/>
</dbReference>
<dbReference type="Proteomes" id="UP000566813">
    <property type="component" value="Unassembled WGS sequence"/>
</dbReference>
<organism evidence="8 9">
    <name type="scientific">Novosphingobium flavum</name>
    <dbReference type="NCBI Taxonomy" id="1778672"/>
    <lineage>
        <taxon>Bacteria</taxon>
        <taxon>Pseudomonadati</taxon>
        <taxon>Pseudomonadota</taxon>
        <taxon>Alphaproteobacteria</taxon>
        <taxon>Sphingomonadales</taxon>
        <taxon>Sphingomonadaceae</taxon>
        <taxon>Novosphingobium</taxon>
    </lineage>
</organism>
<comment type="caution">
    <text evidence="8">The sequence shown here is derived from an EMBL/GenBank/DDBJ whole genome shotgun (WGS) entry which is preliminary data.</text>
</comment>
<evidence type="ECO:0000256" key="4">
    <source>
        <dbReference type="ARBA" id="ARBA00022989"/>
    </source>
</evidence>
<dbReference type="InterPro" id="IPR002524">
    <property type="entry name" value="Cation_efflux"/>
</dbReference>
<feature type="domain" description="Cation efflux protein transmembrane" evidence="7">
    <location>
        <begin position="9"/>
        <end position="213"/>
    </location>
</feature>
<evidence type="ECO:0000256" key="5">
    <source>
        <dbReference type="ARBA" id="ARBA00023136"/>
    </source>
</evidence>
<keyword evidence="9" id="KW-1185">Reference proteome</keyword>
<dbReference type="AlphaFoldDB" id="A0A7X1FUI0"/>
<accession>A0A7X1FUI0</accession>
<name>A0A7X1FUI0_9SPHN</name>
<evidence type="ECO:0000256" key="3">
    <source>
        <dbReference type="ARBA" id="ARBA00022692"/>
    </source>
</evidence>
<dbReference type="Pfam" id="PF01545">
    <property type="entry name" value="Cation_efflux"/>
    <property type="match status" value="1"/>
</dbReference>
<dbReference type="GO" id="GO:0006829">
    <property type="term" value="P:zinc ion transport"/>
    <property type="evidence" value="ECO:0007669"/>
    <property type="project" value="InterPro"/>
</dbReference>
<reference evidence="8 9" key="1">
    <citation type="submission" date="2020-08" db="EMBL/GenBank/DDBJ databases">
        <title>The genome sequence of type strain Novosphingobium flavum NBRC 111647.</title>
        <authorList>
            <person name="Liu Y."/>
        </authorList>
    </citation>
    <scope>NUCLEOTIDE SEQUENCE [LARGE SCALE GENOMIC DNA]</scope>
    <source>
        <strain evidence="8 9">NBRC 111647</strain>
    </source>
</reference>
<evidence type="ECO:0000313" key="9">
    <source>
        <dbReference type="Proteomes" id="UP000566813"/>
    </source>
</evidence>
<dbReference type="SUPFAM" id="SSF160240">
    <property type="entry name" value="Cation efflux protein cytoplasmic domain-like"/>
    <property type="match status" value="1"/>
</dbReference>
<dbReference type="GO" id="GO:0008324">
    <property type="term" value="F:monoatomic cation transmembrane transporter activity"/>
    <property type="evidence" value="ECO:0007669"/>
    <property type="project" value="InterPro"/>
</dbReference>
<dbReference type="PANTHER" id="PTHR13414">
    <property type="entry name" value="HUEL-CATION TRANSPORTER"/>
    <property type="match status" value="1"/>
</dbReference>
<dbReference type="InterPro" id="IPR040177">
    <property type="entry name" value="SLC30A9"/>
</dbReference>
<evidence type="ECO:0000256" key="6">
    <source>
        <dbReference type="SAM" id="Phobius"/>
    </source>
</evidence>
<feature type="transmembrane region" description="Helical" evidence="6">
    <location>
        <begin position="113"/>
        <end position="136"/>
    </location>
</feature>
<evidence type="ECO:0000313" key="8">
    <source>
        <dbReference type="EMBL" id="MBC2667234.1"/>
    </source>
</evidence>
<gene>
    <name evidence="8" type="ORF">H7F51_17070</name>
</gene>
<dbReference type="GO" id="GO:0016020">
    <property type="term" value="C:membrane"/>
    <property type="evidence" value="ECO:0007669"/>
    <property type="project" value="UniProtKB-SubCell"/>
</dbReference>
<dbReference type="PANTHER" id="PTHR13414:SF9">
    <property type="entry name" value="PROTON-COUPLED ZINC ANTIPORTER SLC30A9, MITOCHONDRIAL"/>
    <property type="match status" value="1"/>
</dbReference>
<evidence type="ECO:0000256" key="1">
    <source>
        <dbReference type="ARBA" id="ARBA00004141"/>
    </source>
</evidence>
<proteinExistence type="predicted"/>
<evidence type="ECO:0000259" key="7">
    <source>
        <dbReference type="Pfam" id="PF01545"/>
    </source>
</evidence>
<comment type="subcellular location">
    <subcellularLocation>
        <location evidence="1">Membrane</location>
        <topology evidence="1">Multi-pass membrane protein</topology>
    </subcellularLocation>
</comment>
<evidence type="ECO:0000256" key="2">
    <source>
        <dbReference type="ARBA" id="ARBA00022448"/>
    </source>
</evidence>
<dbReference type="Gene3D" id="3.30.70.1350">
    <property type="entry name" value="Cation efflux protein, cytoplasmic domain"/>
    <property type="match status" value="1"/>
</dbReference>
<feature type="transmembrane region" description="Helical" evidence="6">
    <location>
        <begin position="157"/>
        <end position="180"/>
    </location>
</feature>
<keyword evidence="4 6" id="KW-1133">Transmembrane helix</keyword>
<dbReference type="InterPro" id="IPR027469">
    <property type="entry name" value="Cation_efflux_TMD_sf"/>
</dbReference>
<keyword evidence="3 6" id="KW-0812">Transmembrane</keyword>
<dbReference type="SUPFAM" id="SSF161111">
    <property type="entry name" value="Cation efflux protein transmembrane domain-like"/>
    <property type="match status" value="1"/>
</dbReference>
<feature type="transmembrane region" description="Helical" evidence="6">
    <location>
        <begin position="192"/>
        <end position="210"/>
    </location>
</feature>
<sequence length="304" mass="31592">MASGSNKTILIALGANLGIAAAKFVAAAITGSSAMLTEGVHSMVDSTNQLLLLHGRKQAQRPADALHPFGYGRELYFWSFVVAILVFALGAGVSVYEGVLHILEPEAASDPLIAFLVLGFAAALEGWSTVAALVDFNRARGTRSVWKEIRHSKDAPTLVLLLENAGALVGLGVAALGLALSLVTGNPFWDGLASVLIGLVLGALALVLLFEAKGLLIGESAEPELVAAIGAAALAHPGVVAVREVLTLHLAPDMVTVLISADFDDAISARAVEGLVAAIQREISGRFPIVTRVFVQPRDPRDSA</sequence>
<dbReference type="EMBL" id="JACLAW010000016">
    <property type="protein sequence ID" value="MBC2667234.1"/>
    <property type="molecule type" value="Genomic_DNA"/>
</dbReference>
<keyword evidence="2" id="KW-0813">Transport</keyword>
<dbReference type="Gene3D" id="1.20.1510.10">
    <property type="entry name" value="Cation efflux protein transmembrane domain"/>
    <property type="match status" value="1"/>
</dbReference>
<feature type="transmembrane region" description="Helical" evidence="6">
    <location>
        <begin position="75"/>
        <end position="93"/>
    </location>
</feature>
<keyword evidence="5 6" id="KW-0472">Membrane</keyword>
<protein>
    <submittedName>
        <fullName evidence="8">Cation diffusion facilitator family transporter</fullName>
    </submittedName>
</protein>
<dbReference type="InterPro" id="IPR058533">
    <property type="entry name" value="Cation_efflux_TM"/>
</dbReference>
<dbReference type="NCBIfam" id="TIGR01297">
    <property type="entry name" value="CDF"/>
    <property type="match status" value="1"/>
</dbReference>
<dbReference type="InterPro" id="IPR036837">
    <property type="entry name" value="Cation_efflux_CTD_sf"/>
</dbReference>